<evidence type="ECO:0000256" key="1">
    <source>
        <dbReference type="SAM" id="SignalP"/>
    </source>
</evidence>
<protein>
    <submittedName>
        <fullName evidence="2">Starch-binding associating with outer membrane</fullName>
    </submittedName>
</protein>
<feature type="signal peptide" evidence="1">
    <location>
        <begin position="1"/>
        <end position="18"/>
    </location>
</feature>
<evidence type="ECO:0000313" key="2">
    <source>
        <dbReference type="EMBL" id="SCB72973.1"/>
    </source>
</evidence>
<dbReference type="PROSITE" id="PS51257">
    <property type="entry name" value="PROKAR_LIPOPROTEIN"/>
    <property type="match status" value="1"/>
</dbReference>
<keyword evidence="3" id="KW-1185">Reference proteome</keyword>
<dbReference type="SUPFAM" id="SSF48452">
    <property type="entry name" value="TPR-like"/>
    <property type="match status" value="1"/>
</dbReference>
<proteinExistence type="predicted"/>
<gene>
    <name evidence="2" type="ORF">GA0116948_10182</name>
</gene>
<evidence type="ECO:0000313" key="3">
    <source>
        <dbReference type="Proteomes" id="UP000242818"/>
    </source>
</evidence>
<sequence length="494" mass="54497">MKQTTIKYFIITSICLMAAACTKNFDEMNTDPNKPTTAPSTNVLANSTYSIAATLFGERLGIFYEGFYAGHTAPGIAIAASYEYRDEIVAGHWSSLYYAMNDLQKIVDQSAADGSLNMQAVALTLKVYAAQYLTDMWGDVPYTEAFKGEEGVTRPAYNTQEEVYNAMFTELETAANLFTQNAIDGLGGGDILLGGDVKAWQRFCNSLRLRLAIRISGVAPDKAASVLKSVLDNSADYPTLNEDENVSLKWVGASPYNDPWYTYLTSSANYYAMCSTVIDTLKAYNDPRLPVYAQRTTLSDPANPGLNDYAGLKSGEPSSSFSVSTVSKIGVKFGYTAAGFSPFMRYSEICFIKAEALLKGLITSGNAESEYQKGIIASMKENGITDYSAYLAKPSVAWSGTSADLTKVYLQKWLAIFKESAEAWSETRRTDVPVMSAVPYDYHGSHNRPPFRYPYPNSELTLNGENISEHLTGLDNNDYFWGKQVWWDTRTGVH</sequence>
<dbReference type="Gene3D" id="1.25.40.390">
    <property type="match status" value="1"/>
</dbReference>
<dbReference type="Pfam" id="PF12771">
    <property type="entry name" value="SusD-like_2"/>
    <property type="match status" value="1"/>
</dbReference>
<dbReference type="InterPro" id="IPR041662">
    <property type="entry name" value="SusD-like_2"/>
</dbReference>
<accession>A0A1C3YSC4</accession>
<dbReference type="EMBL" id="FMAR01000001">
    <property type="protein sequence ID" value="SCB72973.1"/>
    <property type="molecule type" value="Genomic_DNA"/>
</dbReference>
<dbReference type="AlphaFoldDB" id="A0A1C3YSC4"/>
<dbReference type="STRING" id="1335309.GA0116948_10182"/>
<dbReference type="InterPro" id="IPR011990">
    <property type="entry name" value="TPR-like_helical_dom_sf"/>
</dbReference>
<dbReference type="Proteomes" id="UP000242818">
    <property type="component" value="Unassembled WGS sequence"/>
</dbReference>
<organism evidence="2 3">
    <name type="scientific">Chitinophaga costaii</name>
    <dbReference type="NCBI Taxonomy" id="1335309"/>
    <lineage>
        <taxon>Bacteria</taxon>
        <taxon>Pseudomonadati</taxon>
        <taxon>Bacteroidota</taxon>
        <taxon>Chitinophagia</taxon>
        <taxon>Chitinophagales</taxon>
        <taxon>Chitinophagaceae</taxon>
        <taxon>Chitinophaga</taxon>
    </lineage>
</organism>
<dbReference type="RefSeq" id="WP_089707868.1">
    <property type="nucleotide sequence ID" value="NZ_FMAR01000001.1"/>
</dbReference>
<feature type="chain" id="PRO_5008687703" evidence="1">
    <location>
        <begin position="19"/>
        <end position="494"/>
    </location>
</feature>
<name>A0A1C3YSC4_9BACT</name>
<reference evidence="2 3" key="1">
    <citation type="submission" date="2016-08" db="EMBL/GenBank/DDBJ databases">
        <authorList>
            <person name="Seilhamer J.J."/>
        </authorList>
    </citation>
    <scope>NUCLEOTIDE SEQUENCE [LARGE SCALE GENOMIC DNA]</scope>
    <source>
        <strain evidence="2 3">A37T2</strain>
    </source>
</reference>
<keyword evidence="1" id="KW-0732">Signal</keyword>
<dbReference type="OrthoDB" id="725917at2"/>